<evidence type="ECO:0000313" key="1">
    <source>
        <dbReference type="Ensembl" id="ENSCMUP00000034149.1"/>
    </source>
</evidence>
<dbReference type="OMA" id="PGMYRFI"/>
<reference evidence="2" key="1">
    <citation type="submission" date="2019-10" db="EMBL/GenBank/DDBJ databases">
        <title>Corvus moneduloides (New Caledonian crow) genome, bCorMon1, primary haplotype.</title>
        <authorList>
            <person name="Rutz C."/>
            <person name="Fungtammasan C."/>
            <person name="Mountcastle J."/>
            <person name="Formenti G."/>
            <person name="Chow W."/>
            <person name="Howe K."/>
            <person name="Steele M.P."/>
            <person name="Fernandes J."/>
            <person name="Gilbert M.T.P."/>
            <person name="Fedrigo O."/>
            <person name="Jarvis E.D."/>
            <person name="Gemmell N."/>
        </authorList>
    </citation>
    <scope>NUCLEOTIDE SEQUENCE [LARGE SCALE GENOMIC DNA]</scope>
</reference>
<organism evidence="1 2">
    <name type="scientific">Corvus moneduloides</name>
    <name type="common">New Caledonian crow</name>
    <dbReference type="NCBI Taxonomy" id="1196302"/>
    <lineage>
        <taxon>Eukaryota</taxon>
        <taxon>Metazoa</taxon>
        <taxon>Chordata</taxon>
        <taxon>Craniata</taxon>
        <taxon>Vertebrata</taxon>
        <taxon>Euteleostomi</taxon>
        <taxon>Archelosauria</taxon>
        <taxon>Archosauria</taxon>
        <taxon>Dinosauria</taxon>
        <taxon>Saurischia</taxon>
        <taxon>Theropoda</taxon>
        <taxon>Coelurosauria</taxon>
        <taxon>Aves</taxon>
        <taxon>Neognathae</taxon>
        <taxon>Neoaves</taxon>
        <taxon>Telluraves</taxon>
        <taxon>Australaves</taxon>
        <taxon>Passeriformes</taxon>
        <taxon>Corvoidea</taxon>
        <taxon>Corvidae</taxon>
        <taxon>Corvus</taxon>
    </lineage>
</organism>
<dbReference type="Ensembl" id="ENSCMUT00000031525.1">
    <property type="protein sequence ID" value="ENSCMUP00000034149.1"/>
    <property type="gene ID" value="ENSCMUG00000019635.1"/>
</dbReference>
<evidence type="ECO:0000313" key="2">
    <source>
        <dbReference type="Proteomes" id="UP000694553"/>
    </source>
</evidence>
<reference evidence="1" key="3">
    <citation type="submission" date="2025-09" db="UniProtKB">
        <authorList>
            <consortium name="Ensembl"/>
        </authorList>
    </citation>
    <scope>IDENTIFICATION</scope>
</reference>
<sequence length="248" mass="26278">MWYPRSQSSQNSSWSWAGQIPIAPLPEFPLFPPKSLSRVPQVAKGFYPPQKFPPPVSQRLWKGKSCLQVIEIQKFFPKKAFPGSYGLLNPEGFSPKNPSSGNSAAFPGGFWAFQSNFGAFPGNFGALPGNFGALPGNFGALPGNFGAFPGNFGAFPGNFGAFPGNFGALPGNFGALPGNFGAFPGNFGAFPGNFGAFPGNFGALPGNFGALTSFSEVPQMLQHLHSMHCQRYVFTAAIITGVNCRHDG</sequence>
<accession>A0A8U7NBG2</accession>
<protein>
    <submittedName>
        <fullName evidence="1">Uncharacterized protein</fullName>
    </submittedName>
</protein>
<reference evidence="1" key="2">
    <citation type="submission" date="2025-08" db="UniProtKB">
        <authorList>
            <consortium name="Ensembl"/>
        </authorList>
    </citation>
    <scope>IDENTIFICATION</scope>
</reference>
<proteinExistence type="predicted"/>
<name>A0A8U7NBG2_CORMO</name>
<dbReference type="Proteomes" id="UP000694553">
    <property type="component" value="Unassembled WGS sequence"/>
</dbReference>
<keyword evidence="2" id="KW-1185">Reference proteome</keyword>
<dbReference type="AlphaFoldDB" id="A0A8U7NBG2"/>